<dbReference type="STRING" id="1218507.JF74_03420"/>
<keyword evidence="6" id="KW-0598">Phosphotransferase system</keyword>
<gene>
    <name evidence="9" type="ORF">JF74_03420</name>
</gene>
<evidence type="ECO:0000256" key="4">
    <source>
        <dbReference type="ARBA" id="ARBA00022597"/>
    </source>
</evidence>
<keyword evidence="5" id="KW-0808">Transferase</keyword>
<dbReference type="Pfam" id="PF03830">
    <property type="entry name" value="PTSIIB_sorb"/>
    <property type="match status" value="1"/>
</dbReference>
<accession>A0A0F4LHU7</accession>
<feature type="domain" description="PTS EIIB type-4" evidence="8">
    <location>
        <begin position="1"/>
        <end position="165"/>
    </location>
</feature>
<dbReference type="OrthoDB" id="9788818at2"/>
<dbReference type="RefSeq" id="WP_046324283.1">
    <property type="nucleotide sequence ID" value="NZ_JBHTMT010000006.1"/>
</dbReference>
<comment type="caution">
    <text evidence="9">The sequence shown here is derived from an EMBL/GenBank/DDBJ whole genome shotgun (WGS) entry which is preliminary data.</text>
</comment>
<evidence type="ECO:0000313" key="10">
    <source>
        <dbReference type="Proteomes" id="UP000033531"/>
    </source>
</evidence>
<dbReference type="Gene3D" id="3.40.35.10">
    <property type="entry name" value="Phosphotransferase system, sorbose subfamily IIB component"/>
    <property type="match status" value="1"/>
</dbReference>
<dbReference type="GO" id="GO:0005737">
    <property type="term" value="C:cytoplasm"/>
    <property type="evidence" value="ECO:0007669"/>
    <property type="project" value="UniProtKB-SubCell"/>
</dbReference>
<dbReference type="HOGENOM" id="CLU_116175_2_0_9"/>
<evidence type="ECO:0000256" key="2">
    <source>
        <dbReference type="ARBA" id="ARBA00022448"/>
    </source>
</evidence>
<keyword evidence="4" id="KW-0762">Sugar transport</keyword>
<dbReference type="GO" id="GO:0008982">
    <property type="term" value="F:protein-N(PI)-phosphohistidine-sugar phosphotransferase activity"/>
    <property type="evidence" value="ECO:0007669"/>
    <property type="project" value="InterPro"/>
</dbReference>
<dbReference type="GO" id="GO:0009401">
    <property type="term" value="P:phosphoenolpyruvate-dependent sugar phosphotransferase system"/>
    <property type="evidence" value="ECO:0007669"/>
    <property type="project" value="UniProtKB-KW"/>
</dbReference>
<dbReference type="PATRIC" id="fig|1218507.3.peg.507"/>
<evidence type="ECO:0000256" key="1">
    <source>
        <dbReference type="ARBA" id="ARBA00004496"/>
    </source>
</evidence>
<evidence type="ECO:0000256" key="3">
    <source>
        <dbReference type="ARBA" id="ARBA00022490"/>
    </source>
</evidence>
<evidence type="ECO:0000259" key="8">
    <source>
        <dbReference type="PROSITE" id="PS51101"/>
    </source>
</evidence>
<evidence type="ECO:0000256" key="6">
    <source>
        <dbReference type="ARBA" id="ARBA00022683"/>
    </source>
</evidence>
<dbReference type="AlphaFoldDB" id="A0A0F4LHU7"/>
<proteinExistence type="predicted"/>
<reference evidence="9 10" key="1">
    <citation type="submission" date="2015-01" db="EMBL/GenBank/DDBJ databases">
        <title>Comparative genomics of the lactic acid bacteria isolated from the honey bee gut.</title>
        <authorList>
            <person name="Ellegaard K.M."/>
            <person name="Tamarit D."/>
            <person name="Javelind E."/>
            <person name="Olofsson T."/>
            <person name="Andersson S.G."/>
            <person name="Vasquez A."/>
        </authorList>
    </citation>
    <scope>NUCLEOTIDE SEQUENCE [LARGE SCALE GENOMIC DNA]</scope>
    <source>
        <strain evidence="9 10">Hma8</strain>
    </source>
</reference>
<evidence type="ECO:0000256" key="5">
    <source>
        <dbReference type="ARBA" id="ARBA00022679"/>
    </source>
</evidence>
<dbReference type="InterPro" id="IPR004720">
    <property type="entry name" value="PTS_IIB_sorbose-sp"/>
</dbReference>
<evidence type="ECO:0000256" key="7">
    <source>
        <dbReference type="ARBA" id="ARBA00022777"/>
    </source>
</evidence>
<keyword evidence="2" id="KW-0813">Transport</keyword>
<keyword evidence="7" id="KW-0418">Kinase</keyword>
<comment type="subcellular location">
    <subcellularLocation>
        <location evidence="1">Cytoplasm</location>
    </subcellularLocation>
</comment>
<sequence>MIKELRVDDRLIHGQVALTWPGHLGTSHIVVANDAASKNEMQQSALKMSVQGTAKVLVRDVDGAIRLFQNPKAQSIPMFVVVNQVKDAERIYSGLNGQQIERINIANVGRFDGVDKNLKTEINGSILLTTADKDAAKKLLNSGANVVHQVIPTDKAEKFSNLLKE</sequence>
<keyword evidence="3" id="KW-0963">Cytoplasm</keyword>
<dbReference type="InterPro" id="IPR036667">
    <property type="entry name" value="PTS_IIB_sorbose-sp_sf"/>
</dbReference>
<dbReference type="EMBL" id="JXLI01000006">
    <property type="protein sequence ID" value="KJY57839.1"/>
    <property type="molecule type" value="Genomic_DNA"/>
</dbReference>
<protein>
    <submittedName>
        <fullName evidence="9">PTS Man IIB</fullName>
    </submittedName>
</protein>
<dbReference type="SUPFAM" id="SSF52728">
    <property type="entry name" value="PTS IIb component"/>
    <property type="match status" value="1"/>
</dbReference>
<organism evidence="9 10">
    <name type="scientific">Lactobacillus melliventris</name>
    <dbReference type="NCBI Taxonomy" id="1218507"/>
    <lineage>
        <taxon>Bacteria</taxon>
        <taxon>Bacillati</taxon>
        <taxon>Bacillota</taxon>
        <taxon>Bacilli</taxon>
        <taxon>Lactobacillales</taxon>
        <taxon>Lactobacillaceae</taxon>
        <taxon>Lactobacillus</taxon>
    </lineage>
</organism>
<dbReference type="Proteomes" id="UP000033531">
    <property type="component" value="Unassembled WGS sequence"/>
</dbReference>
<dbReference type="GO" id="GO:0016301">
    <property type="term" value="F:kinase activity"/>
    <property type="evidence" value="ECO:0007669"/>
    <property type="project" value="UniProtKB-KW"/>
</dbReference>
<name>A0A0F4LHU7_9LACO</name>
<dbReference type="PROSITE" id="PS51101">
    <property type="entry name" value="PTS_EIIB_TYPE_4"/>
    <property type="match status" value="1"/>
</dbReference>
<evidence type="ECO:0000313" key="9">
    <source>
        <dbReference type="EMBL" id="KJY57839.1"/>
    </source>
</evidence>